<protein>
    <submittedName>
        <fullName evidence="1">PPA1309 family protein</fullName>
    </submittedName>
</protein>
<sequence length="174" mass="18690">MTVALTQAVVEIERHVAAFGWDQPARLYALVDTAALVRSEPQLAKELGLAAEEGAATALTPIEQDEIPNETPIDDFLAGIAWPDPVLGCAIVLERLMLPPAAEAEMPTTGTDEEIAAWVAERPDRQEVRIAVGVLRDGTRESVLRLREKDSDLEVLSGADLVPGLAEALRATFA</sequence>
<organism evidence="1 2">
    <name type="scientific">Streptodolium elevatio</name>
    <dbReference type="NCBI Taxonomy" id="3157996"/>
    <lineage>
        <taxon>Bacteria</taxon>
        <taxon>Bacillati</taxon>
        <taxon>Actinomycetota</taxon>
        <taxon>Actinomycetes</taxon>
        <taxon>Kitasatosporales</taxon>
        <taxon>Streptomycetaceae</taxon>
        <taxon>Streptodolium</taxon>
    </lineage>
</organism>
<evidence type="ECO:0000313" key="2">
    <source>
        <dbReference type="Proteomes" id="UP001551482"/>
    </source>
</evidence>
<dbReference type="RefSeq" id="WP_358364304.1">
    <property type="nucleotide sequence ID" value="NZ_JBEZFP010000205.1"/>
</dbReference>
<name>A0ABV3DXF6_9ACTN</name>
<dbReference type="EMBL" id="JBEZFP010000205">
    <property type="protein sequence ID" value="MEU8139839.1"/>
    <property type="molecule type" value="Genomic_DNA"/>
</dbReference>
<accession>A0ABV3DXF6</accession>
<gene>
    <name evidence="1" type="ORF">AB0C36_40885</name>
</gene>
<proteinExistence type="predicted"/>
<dbReference type="InterPro" id="IPR047681">
    <property type="entry name" value="PPA1309-like"/>
</dbReference>
<dbReference type="NCBIfam" id="NF040618">
    <property type="entry name" value="PPA1309_fam"/>
    <property type="match status" value="1"/>
</dbReference>
<reference evidence="1 2" key="1">
    <citation type="submission" date="2024-06" db="EMBL/GenBank/DDBJ databases">
        <title>The Natural Products Discovery Center: Release of the First 8490 Sequenced Strains for Exploring Actinobacteria Biosynthetic Diversity.</title>
        <authorList>
            <person name="Kalkreuter E."/>
            <person name="Kautsar S.A."/>
            <person name="Yang D."/>
            <person name="Bader C.D."/>
            <person name="Teijaro C.N."/>
            <person name="Fluegel L."/>
            <person name="Davis C.M."/>
            <person name="Simpson J.R."/>
            <person name="Lauterbach L."/>
            <person name="Steele A.D."/>
            <person name="Gui C."/>
            <person name="Meng S."/>
            <person name="Li G."/>
            <person name="Viehrig K."/>
            <person name="Ye F."/>
            <person name="Su P."/>
            <person name="Kiefer A.F."/>
            <person name="Nichols A."/>
            <person name="Cepeda A.J."/>
            <person name="Yan W."/>
            <person name="Fan B."/>
            <person name="Jiang Y."/>
            <person name="Adhikari A."/>
            <person name="Zheng C.-J."/>
            <person name="Schuster L."/>
            <person name="Cowan T.M."/>
            <person name="Smanski M.J."/>
            <person name="Chevrette M.G."/>
            <person name="De Carvalho L.P.S."/>
            <person name="Shen B."/>
        </authorList>
    </citation>
    <scope>NUCLEOTIDE SEQUENCE [LARGE SCALE GENOMIC DNA]</scope>
    <source>
        <strain evidence="1 2">NPDC048946</strain>
    </source>
</reference>
<dbReference type="Proteomes" id="UP001551482">
    <property type="component" value="Unassembled WGS sequence"/>
</dbReference>
<evidence type="ECO:0000313" key="1">
    <source>
        <dbReference type="EMBL" id="MEU8139839.1"/>
    </source>
</evidence>
<comment type="caution">
    <text evidence="1">The sequence shown here is derived from an EMBL/GenBank/DDBJ whole genome shotgun (WGS) entry which is preliminary data.</text>
</comment>
<keyword evidence="2" id="KW-1185">Reference proteome</keyword>